<comment type="caution">
    <text evidence="3">The sequence shown here is derived from an EMBL/GenBank/DDBJ whole genome shotgun (WGS) entry which is preliminary data.</text>
</comment>
<dbReference type="InterPro" id="IPR033134">
    <property type="entry name" value="Asp/Glu_racemase_AS_2"/>
</dbReference>
<dbReference type="InterPro" id="IPR001920">
    <property type="entry name" value="Asp/Glu_race"/>
</dbReference>
<evidence type="ECO:0000256" key="2">
    <source>
        <dbReference type="ARBA" id="ARBA00023235"/>
    </source>
</evidence>
<dbReference type="Pfam" id="PF01177">
    <property type="entry name" value="Asp_Glu_race"/>
    <property type="match status" value="1"/>
</dbReference>
<organism evidence="3 4">
    <name type="scientific">candidate division WOR-3 bacterium RBG_13_43_14</name>
    <dbReference type="NCBI Taxonomy" id="1802590"/>
    <lineage>
        <taxon>Bacteria</taxon>
        <taxon>Bacteria division WOR-3</taxon>
    </lineage>
</organism>
<dbReference type="Gene3D" id="3.40.50.1860">
    <property type="match status" value="2"/>
</dbReference>
<gene>
    <name evidence="3" type="ORF">A2Y85_05895</name>
</gene>
<sequence>MKKIGIIGGLGPEATVDYYRILINAYRERFGGKTPEIIIYSLDMGELATFFKNKDLNGIVNWLNRAIKALKGSGADLAIIAANTPHLVYEDLVRVAPIPVISIVEETANVASTMGLKRVGLFGTKITMRADFYPKVFKQKNIDIAVPTKDEQNYINRILNEELNFGTIREETRGQLKAIIQRMIKEQGINALILGCTELPLILSAPDPGIPYLNTSRIHVLSALRYALQ</sequence>
<dbReference type="SUPFAM" id="SSF53681">
    <property type="entry name" value="Aspartate/glutamate racemase"/>
    <property type="match status" value="2"/>
</dbReference>
<dbReference type="InterPro" id="IPR015942">
    <property type="entry name" value="Asp/Glu/hydantoin_racemase"/>
</dbReference>
<evidence type="ECO:0000256" key="1">
    <source>
        <dbReference type="ARBA" id="ARBA00007847"/>
    </source>
</evidence>
<evidence type="ECO:0000313" key="4">
    <source>
        <dbReference type="Proteomes" id="UP000177025"/>
    </source>
</evidence>
<dbReference type="PANTHER" id="PTHR21198:SF7">
    <property type="entry name" value="ASPARTATE-GLUTAMATE RACEMASE FAMILY"/>
    <property type="match status" value="1"/>
</dbReference>
<dbReference type="EMBL" id="MEUM01000106">
    <property type="protein sequence ID" value="OGC41456.1"/>
    <property type="molecule type" value="Genomic_DNA"/>
</dbReference>
<name>A0A1F4U932_UNCW3</name>
<evidence type="ECO:0000313" key="3">
    <source>
        <dbReference type="EMBL" id="OGC41456.1"/>
    </source>
</evidence>
<dbReference type="AlphaFoldDB" id="A0A1F4U932"/>
<dbReference type="PANTHER" id="PTHR21198">
    <property type="entry name" value="GLUTAMATE RACEMASE"/>
    <property type="match status" value="1"/>
</dbReference>
<keyword evidence="2" id="KW-0413">Isomerase</keyword>
<evidence type="ECO:0008006" key="5">
    <source>
        <dbReference type="Google" id="ProtNLM"/>
    </source>
</evidence>
<protein>
    <recommendedName>
        <fullName evidence="5">Aspartate racemase</fullName>
    </recommendedName>
</protein>
<accession>A0A1F4U932</accession>
<dbReference type="NCBIfam" id="TIGR00035">
    <property type="entry name" value="asp_race"/>
    <property type="match status" value="1"/>
</dbReference>
<reference evidence="3 4" key="1">
    <citation type="journal article" date="2016" name="Nat. Commun.">
        <title>Thousands of microbial genomes shed light on interconnected biogeochemical processes in an aquifer system.</title>
        <authorList>
            <person name="Anantharaman K."/>
            <person name="Brown C.T."/>
            <person name="Hug L.A."/>
            <person name="Sharon I."/>
            <person name="Castelle C.J."/>
            <person name="Probst A.J."/>
            <person name="Thomas B.C."/>
            <person name="Singh A."/>
            <person name="Wilkins M.J."/>
            <person name="Karaoz U."/>
            <person name="Brodie E.L."/>
            <person name="Williams K.H."/>
            <person name="Hubbard S.S."/>
            <person name="Banfield J.F."/>
        </authorList>
    </citation>
    <scope>NUCLEOTIDE SEQUENCE [LARGE SCALE GENOMIC DNA]</scope>
</reference>
<dbReference type="InterPro" id="IPR004380">
    <property type="entry name" value="Asp_race"/>
</dbReference>
<comment type="similarity">
    <text evidence="1">Belongs to the aspartate/glutamate racemases family.</text>
</comment>
<proteinExistence type="inferred from homology"/>
<dbReference type="Proteomes" id="UP000177025">
    <property type="component" value="Unassembled WGS sequence"/>
</dbReference>
<dbReference type="GO" id="GO:0047661">
    <property type="term" value="F:amino-acid racemase activity"/>
    <property type="evidence" value="ECO:0007669"/>
    <property type="project" value="InterPro"/>
</dbReference>
<dbReference type="PROSITE" id="PS00924">
    <property type="entry name" value="ASP_GLU_RACEMASE_2"/>
    <property type="match status" value="1"/>
</dbReference>